<feature type="compositionally biased region" description="Low complexity" evidence="1">
    <location>
        <begin position="121"/>
        <end position="131"/>
    </location>
</feature>
<dbReference type="AlphaFoldDB" id="A0AAV4DP76"/>
<protein>
    <submittedName>
        <fullName evidence="2">Uncharacterized protein</fullName>
    </submittedName>
</protein>
<dbReference type="Gene3D" id="1.10.1450.10">
    <property type="entry name" value="Tetraspanin"/>
    <property type="match status" value="1"/>
</dbReference>
<name>A0AAV4DP76_9GAST</name>
<proteinExistence type="predicted"/>
<evidence type="ECO:0000313" key="3">
    <source>
        <dbReference type="Proteomes" id="UP000735302"/>
    </source>
</evidence>
<evidence type="ECO:0000256" key="1">
    <source>
        <dbReference type="SAM" id="MobiDB-lite"/>
    </source>
</evidence>
<comment type="caution">
    <text evidence="2">The sequence shown here is derived from an EMBL/GenBank/DDBJ whole genome shotgun (WGS) entry which is preliminary data.</text>
</comment>
<dbReference type="GO" id="GO:0016020">
    <property type="term" value="C:membrane"/>
    <property type="evidence" value="ECO:0007669"/>
    <property type="project" value="InterPro"/>
</dbReference>
<feature type="region of interest" description="Disordered" evidence="1">
    <location>
        <begin position="118"/>
        <end position="142"/>
    </location>
</feature>
<evidence type="ECO:0000313" key="2">
    <source>
        <dbReference type="EMBL" id="GFO45863.1"/>
    </source>
</evidence>
<dbReference type="InterPro" id="IPR008952">
    <property type="entry name" value="Tetraspanin_EC2_sf"/>
</dbReference>
<dbReference type="EMBL" id="BLXT01008083">
    <property type="protein sequence ID" value="GFO45863.1"/>
    <property type="molecule type" value="Genomic_DNA"/>
</dbReference>
<organism evidence="2 3">
    <name type="scientific">Plakobranchus ocellatus</name>
    <dbReference type="NCBI Taxonomy" id="259542"/>
    <lineage>
        <taxon>Eukaryota</taxon>
        <taxon>Metazoa</taxon>
        <taxon>Spiralia</taxon>
        <taxon>Lophotrochozoa</taxon>
        <taxon>Mollusca</taxon>
        <taxon>Gastropoda</taxon>
        <taxon>Heterobranchia</taxon>
        <taxon>Euthyneura</taxon>
        <taxon>Panpulmonata</taxon>
        <taxon>Sacoglossa</taxon>
        <taxon>Placobranchoidea</taxon>
        <taxon>Plakobranchidae</taxon>
        <taxon>Plakobranchus</taxon>
    </lineage>
</organism>
<gene>
    <name evidence="2" type="ORF">PoB_007236800</name>
</gene>
<reference evidence="2 3" key="1">
    <citation type="journal article" date="2021" name="Elife">
        <title>Chloroplast acquisition without the gene transfer in kleptoplastic sea slugs, Plakobranchus ocellatus.</title>
        <authorList>
            <person name="Maeda T."/>
            <person name="Takahashi S."/>
            <person name="Yoshida T."/>
            <person name="Shimamura S."/>
            <person name="Takaki Y."/>
            <person name="Nagai Y."/>
            <person name="Toyoda A."/>
            <person name="Suzuki Y."/>
            <person name="Arimoto A."/>
            <person name="Ishii H."/>
            <person name="Satoh N."/>
            <person name="Nishiyama T."/>
            <person name="Hasebe M."/>
            <person name="Maruyama T."/>
            <person name="Minagawa J."/>
            <person name="Obokata J."/>
            <person name="Shigenobu S."/>
        </authorList>
    </citation>
    <scope>NUCLEOTIDE SEQUENCE [LARGE SCALE GENOMIC DNA]</scope>
</reference>
<accession>A0AAV4DP76</accession>
<dbReference type="Proteomes" id="UP000735302">
    <property type="component" value="Unassembled WGS sequence"/>
</dbReference>
<dbReference type="SUPFAM" id="SSF48652">
    <property type="entry name" value="Tetraspanin"/>
    <property type="match status" value="1"/>
</dbReference>
<sequence length="167" mass="18617">MMELVAKNYIVEKNKANDFTKMMNAIMFQGECCGIRGLTDFDINVTIVIGTVGFPTTYVIRTPAACCPREHFLEEDETTAFVEVIGCISDNWAARTMREGVQGIILFMIILRPPQKPQRKSAASSAASSRSGTRAQKPDVQELSILASECSEIRKDNMEKPRSESKF</sequence>
<keyword evidence="3" id="KW-1185">Reference proteome</keyword>